<evidence type="ECO:0000313" key="1">
    <source>
        <dbReference type="EMBL" id="EYC31064.1"/>
    </source>
</evidence>
<comment type="caution">
    <text evidence="1">The sequence shown here is derived from an EMBL/GenBank/DDBJ whole genome shotgun (WGS) entry which is preliminary data.</text>
</comment>
<dbReference type="GO" id="GO:0015074">
    <property type="term" value="P:DNA integration"/>
    <property type="evidence" value="ECO:0007669"/>
    <property type="project" value="InterPro"/>
</dbReference>
<dbReference type="InterPro" id="IPR050951">
    <property type="entry name" value="Retrovirus_Pol_polyprotein"/>
</dbReference>
<dbReference type="Gene3D" id="3.30.420.10">
    <property type="entry name" value="Ribonuclease H-like superfamily/Ribonuclease H"/>
    <property type="match status" value="1"/>
</dbReference>
<dbReference type="PANTHER" id="PTHR37984">
    <property type="entry name" value="PROTEIN CBG26694"/>
    <property type="match status" value="1"/>
</dbReference>
<proteinExistence type="predicted"/>
<dbReference type="EMBL" id="JARK01001340">
    <property type="protein sequence ID" value="EYC31064.1"/>
    <property type="molecule type" value="Genomic_DNA"/>
</dbReference>
<dbReference type="InterPro" id="IPR036397">
    <property type="entry name" value="RNaseH_sf"/>
</dbReference>
<dbReference type="PROSITE" id="PS50994">
    <property type="entry name" value="INTEGRASE"/>
    <property type="match status" value="1"/>
</dbReference>
<dbReference type="GO" id="GO:0003676">
    <property type="term" value="F:nucleic acid binding"/>
    <property type="evidence" value="ECO:0007669"/>
    <property type="project" value="InterPro"/>
</dbReference>
<gene>
    <name evidence="1" type="primary">Acey_s0004.g1932</name>
    <name evidence="1" type="ORF">Y032_0004g1932</name>
</gene>
<accession>A0A016VU30</accession>
<dbReference type="AlphaFoldDB" id="A0A016VU30"/>
<dbReference type="PANTHER" id="PTHR37984:SF5">
    <property type="entry name" value="PROTEIN NYNRIN-LIKE"/>
    <property type="match status" value="1"/>
</dbReference>
<keyword evidence="2" id="KW-1185">Reference proteome</keyword>
<dbReference type="Pfam" id="PF00665">
    <property type="entry name" value="rve"/>
    <property type="match status" value="1"/>
</dbReference>
<dbReference type="InterPro" id="IPR001584">
    <property type="entry name" value="Integrase_cat-core"/>
</dbReference>
<dbReference type="SUPFAM" id="SSF53098">
    <property type="entry name" value="Ribonuclease H-like"/>
    <property type="match status" value="1"/>
</dbReference>
<organism evidence="1 2">
    <name type="scientific">Ancylostoma ceylanicum</name>
    <dbReference type="NCBI Taxonomy" id="53326"/>
    <lineage>
        <taxon>Eukaryota</taxon>
        <taxon>Metazoa</taxon>
        <taxon>Ecdysozoa</taxon>
        <taxon>Nematoda</taxon>
        <taxon>Chromadorea</taxon>
        <taxon>Rhabditida</taxon>
        <taxon>Rhabditina</taxon>
        <taxon>Rhabditomorpha</taxon>
        <taxon>Strongyloidea</taxon>
        <taxon>Ancylostomatidae</taxon>
        <taxon>Ancylostomatinae</taxon>
        <taxon>Ancylostoma</taxon>
    </lineage>
</organism>
<sequence length="102" mass="11466">MNTAKKTAQSCTGCQLQSKTPVKVPLQVVKSAQEVWKRIHVDFAGPLHGTYYMVVVDAMSKWLEIFELNNITAGTTVKLLKEFFAWYENPKTLASDNGPQFT</sequence>
<reference evidence="2" key="1">
    <citation type="journal article" date="2015" name="Nat. Genet.">
        <title>The genome and transcriptome of the zoonotic hookworm Ancylostoma ceylanicum identify infection-specific gene families.</title>
        <authorList>
            <person name="Schwarz E.M."/>
            <person name="Hu Y."/>
            <person name="Antoshechkin I."/>
            <person name="Miller M.M."/>
            <person name="Sternberg P.W."/>
            <person name="Aroian R.V."/>
        </authorList>
    </citation>
    <scope>NUCLEOTIDE SEQUENCE</scope>
    <source>
        <strain evidence="2">HY135</strain>
    </source>
</reference>
<evidence type="ECO:0000313" key="2">
    <source>
        <dbReference type="Proteomes" id="UP000024635"/>
    </source>
</evidence>
<dbReference type="OrthoDB" id="5851910at2759"/>
<dbReference type="STRING" id="53326.A0A016VU30"/>
<dbReference type="InterPro" id="IPR012337">
    <property type="entry name" value="RNaseH-like_sf"/>
</dbReference>
<protein>
    <submittedName>
        <fullName evidence="1">Uncharacterized protein</fullName>
    </submittedName>
</protein>
<name>A0A016VU30_9BILA</name>
<dbReference type="Proteomes" id="UP000024635">
    <property type="component" value="Unassembled WGS sequence"/>
</dbReference>